<accession>A0A917V1Z1</accession>
<organism evidence="12 13">
    <name type="scientific">Salinarimonas ramus</name>
    <dbReference type="NCBI Taxonomy" id="690164"/>
    <lineage>
        <taxon>Bacteria</taxon>
        <taxon>Pseudomonadati</taxon>
        <taxon>Pseudomonadota</taxon>
        <taxon>Alphaproteobacteria</taxon>
        <taxon>Hyphomicrobiales</taxon>
        <taxon>Salinarimonadaceae</taxon>
        <taxon>Salinarimonas</taxon>
    </lineage>
</organism>
<name>A0A917V1Z1_9HYPH</name>
<keyword evidence="9" id="KW-0479">Metal-binding</keyword>
<evidence type="ECO:0000256" key="4">
    <source>
        <dbReference type="ARBA" id="ARBA00022664"/>
    </source>
</evidence>
<feature type="binding site" evidence="9">
    <location>
        <position position="123"/>
    </location>
    <ligand>
        <name>Mg(2+)</name>
        <dbReference type="ChEBI" id="CHEBI:18420"/>
    </ligand>
</feature>
<dbReference type="GO" id="GO:0006397">
    <property type="term" value="P:mRNA processing"/>
    <property type="evidence" value="ECO:0007669"/>
    <property type="project" value="UniProtKB-UniRule"/>
</dbReference>
<feature type="binding site" evidence="9">
    <location>
        <position position="126"/>
    </location>
    <ligand>
        <name>Mg(2+)</name>
        <dbReference type="ChEBI" id="CHEBI:18420"/>
    </ligand>
</feature>
<evidence type="ECO:0000256" key="9">
    <source>
        <dbReference type="HAMAP-Rule" id="MF_00104"/>
    </source>
</evidence>
<sequence>MGAEKRGKETAGALEARIGYAFADGELLTEALTHMSATKEGRGAHYQRLEFLGDRVLGIVVASLLFETYPDANEGELSKRFSEIVRKETCAEVALGWDVAPHIVFGHGIGRTAARANKSILGDVCEAIIGAVYVDGGHEAARRVVEAGFGDMIRQTRPVPRDPKTVLQEWLQGRGNPPPRYALLDRSGPEHAPLFTVGVEIEGMDTISGEGPSKRAAEQDGARAVLVRLGLWKDADGGA</sequence>
<dbReference type="FunFam" id="1.10.1520.10:FF:000001">
    <property type="entry name" value="Ribonuclease 3"/>
    <property type="match status" value="1"/>
</dbReference>
<dbReference type="InterPro" id="IPR000999">
    <property type="entry name" value="RNase_III_dom"/>
</dbReference>
<dbReference type="GO" id="GO:0003725">
    <property type="term" value="F:double-stranded RNA binding"/>
    <property type="evidence" value="ECO:0007669"/>
    <property type="project" value="TreeGrafter"/>
</dbReference>
<comment type="similarity">
    <text evidence="2">Belongs to the ribonuclease III family.</text>
</comment>
<comment type="catalytic activity">
    <reaction evidence="1 9">
        <text>Endonucleolytic cleavage to 5'-phosphomonoester.</text>
        <dbReference type="EC" id="3.1.26.3"/>
    </reaction>
</comment>
<dbReference type="EMBL" id="BMMF01000001">
    <property type="protein sequence ID" value="GGK18593.1"/>
    <property type="molecule type" value="Genomic_DNA"/>
</dbReference>
<evidence type="ECO:0000256" key="5">
    <source>
        <dbReference type="ARBA" id="ARBA00022722"/>
    </source>
</evidence>
<dbReference type="PANTHER" id="PTHR11207:SF0">
    <property type="entry name" value="RIBONUCLEASE 3"/>
    <property type="match status" value="1"/>
</dbReference>
<dbReference type="Pfam" id="PF14622">
    <property type="entry name" value="Ribonucleas_3_3"/>
    <property type="match status" value="1"/>
</dbReference>
<dbReference type="Gene3D" id="3.30.160.20">
    <property type="match status" value="1"/>
</dbReference>
<dbReference type="SMART" id="SM00535">
    <property type="entry name" value="RIBOc"/>
    <property type="match status" value="1"/>
</dbReference>
<feature type="binding site" evidence="9">
    <location>
        <position position="50"/>
    </location>
    <ligand>
        <name>Mg(2+)</name>
        <dbReference type="ChEBI" id="CHEBI:18420"/>
    </ligand>
</feature>
<evidence type="ECO:0000256" key="1">
    <source>
        <dbReference type="ARBA" id="ARBA00000109"/>
    </source>
</evidence>
<gene>
    <name evidence="9 12" type="primary">rnc</name>
    <name evidence="12" type="ORF">GCM10011322_01660</name>
</gene>
<dbReference type="PROSITE" id="PS00517">
    <property type="entry name" value="RNASE_3_1"/>
    <property type="match status" value="1"/>
</dbReference>
<reference evidence="12 13" key="1">
    <citation type="journal article" date="2014" name="Int. J. Syst. Evol. Microbiol.">
        <title>Complete genome sequence of Corynebacterium casei LMG S-19264T (=DSM 44701T), isolated from a smear-ripened cheese.</title>
        <authorList>
            <consortium name="US DOE Joint Genome Institute (JGI-PGF)"/>
            <person name="Walter F."/>
            <person name="Albersmeier A."/>
            <person name="Kalinowski J."/>
            <person name="Ruckert C."/>
        </authorList>
    </citation>
    <scope>NUCLEOTIDE SEQUENCE [LARGE SCALE GENOMIC DNA]</scope>
    <source>
        <strain evidence="12 13">CGMCC 1.9161</strain>
    </source>
</reference>
<dbReference type="InterPro" id="IPR036389">
    <property type="entry name" value="RNase_III_sf"/>
</dbReference>
<keyword evidence="13" id="KW-1185">Reference proteome</keyword>
<keyword evidence="4 9" id="KW-0507">mRNA processing</keyword>
<dbReference type="GO" id="GO:0005737">
    <property type="term" value="C:cytoplasm"/>
    <property type="evidence" value="ECO:0007669"/>
    <property type="project" value="UniProtKB-SubCell"/>
</dbReference>
<evidence type="ECO:0000256" key="7">
    <source>
        <dbReference type="ARBA" id="ARBA00022801"/>
    </source>
</evidence>
<feature type="active site" evidence="9">
    <location>
        <position position="126"/>
    </location>
</feature>
<keyword evidence="9" id="KW-0819">tRNA processing</keyword>
<dbReference type="RefSeq" id="WP_188908485.1">
    <property type="nucleotide sequence ID" value="NZ_BMMF01000001.1"/>
</dbReference>
<keyword evidence="8 9" id="KW-0694">RNA-binding</keyword>
<keyword evidence="5 9" id="KW-0540">Nuclease</keyword>
<dbReference type="AlphaFoldDB" id="A0A917V1Z1"/>
<dbReference type="Proteomes" id="UP000600449">
    <property type="component" value="Unassembled WGS sequence"/>
</dbReference>
<feature type="active site" evidence="9">
    <location>
        <position position="54"/>
    </location>
</feature>
<evidence type="ECO:0000256" key="8">
    <source>
        <dbReference type="ARBA" id="ARBA00022884"/>
    </source>
</evidence>
<dbReference type="GO" id="GO:0008033">
    <property type="term" value="P:tRNA processing"/>
    <property type="evidence" value="ECO:0007669"/>
    <property type="project" value="UniProtKB-KW"/>
</dbReference>
<dbReference type="SUPFAM" id="SSF54768">
    <property type="entry name" value="dsRNA-binding domain-like"/>
    <property type="match status" value="1"/>
</dbReference>
<dbReference type="HAMAP" id="MF_00104">
    <property type="entry name" value="RNase_III"/>
    <property type="match status" value="1"/>
</dbReference>
<dbReference type="Gene3D" id="1.10.1520.10">
    <property type="entry name" value="Ribonuclease III domain"/>
    <property type="match status" value="1"/>
</dbReference>
<evidence type="ECO:0000313" key="12">
    <source>
        <dbReference type="EMBL" id="GGK18593.1"/>
    </source>
</evidence>
<keyword evidence="6 9" id="KW-0255">Endonuclease</keyword>
<dbReference type="InterPro" id="IPR014720">
    <property type="entry name" value="dsRBD_dom"/>
</dbReference>
<dbReference type="GO" id="GO:0006364">
    <property type="term" value="P:rRNA processing"/>
    <property type="evidence" value="ECO:0007669"/>
    <property type="project" value="UniProtKB-UniRule"/>
</dbReference>
<dbReference type="PROSITE" id="PS50142">
    <property type="entry name" value="RNASE_3_2"/>
    <property type="match status" value="1"/>
</dbReference>
<protein>
    <recommendedName>
        <fullName evidence="9">Ribonuclease 3</fullName>
        <ecNumber evidence="9">3.1.26.3</ecNumber>
    </recommendedName>
    <alternativeName>
        <fullName evidence="9">Ribonuclease III</fullName>
        <shortName evidence="9">RNase III</shortName>
    </alternativeName>
</protein>
<feature type="domain" description="DRBM" evidence="10">
    <location>
        <begin position="162"/>
        <end position="231"/>
    </location>
</feature>
<dbReference type="PANTHER" id="PTHR11207">
    <property type="entry name" value="RIBONUCLEASE III"/>
    <property type="match status" value="1"/>
</dbReference>
<keyword evidence="9" id="KW-0460">Magnesium</keyword>
<evidence type="ECO:0000259" key="10">
    <source>
        <dbReference type="PROSITE" id="PS50137"/>
    </source>
</evidence>
<dbReference type="SUPFAM" id="SSF69065">
    <property type="entry name" value="RNase III domain-like"/>
    <property type="match status" value="1"/>
</dbReference>
<comment type="caution">
    <text evidence="12">The sequence shown here is derived from an EMBL/GenBank/DDBJ whole genome shotgun (WGS) entry which is preliminary data.</text>
</comment>
<dbReference type="GO" id="GO:0004525">
    <property type="term" value="F:ribonuclease III activity"/>
    <property type="evidence" value="ECO:0007669"/>
    <property type="project" value="UniProtKB-UniRule"/>
</dbReference>
<evidence type="ECO:0000256" key="3">
    <source>
        <dbReference type="ARBA" id="ARBA00022552"/>
    </source>
</evidence>
<dbReference type="EC" id="3.1.26.3" evidence="9"/>
<comment type="subunit">
    <text evidence="9">Homodimer.</text>
</comment>
<evidence type="ECO:0000256" key="6">
    <source>
        <dbReference type="ARBA" id="ARBA00022759"/>
    </source>
</evidence>
<keyword evidence="9" id="KW-0699">rRNA-binding</keyword>
<dbReference type="InterPro" id="IPR011907">
    <property type="entry name" value="RNase_III"/>
</dbReference>
<dbReference type="SMART" id="SM00358">
    <property type="entry name" value="DSRM"/>
    <property type="match status" value="1"/>
</dbReference>
<dbReference type="GO" id="GO:0019843">
    <property type="term" value="F:rRNA binding"/>
    <property type="evidence" value="ECO:0007669"/>
    <property type="project" value="UniProtKB-KW"/>
</dbReference>
<evidence type="ECO:0000256" key="2">
    <source>
        <dbReference type="ARBA" id="ARBA00010183"/>
    </source>
</evidence>
<feature type="domain" description="RNase III" evidence="11">
    <location>
        <begin position="11"/>
        <end position="137"/>
    </location>
</feature>
<dbReference type="GO" id="GO:0046872">
    <property type="term" value="F:metal ion binding"/>
    <property type="evidence" value="ECO:0007669"/>
    <property type="project" value="UniProtKB-KW"/>
</dbReference>
<dbReference type="Pfam" id="PF00035">
    <property type="entry name" value="dsrm"/>
    <property type="match status" value="1"/>
</dbReference>
<keyword evidence="9" id="KW-0963">Cytoplasm</keyword>
<dbReference type="CDD" id="cd10845">
    <property type="entry name" value="DSRM_RNAse_III_family"/>
    <property type="match status" value="1"/>
</dbReference>
<dbReference type="NCBIfam" id="TIGR02191">
    <property type="entry name" value="RNaseIII"/>
    <property type="match status" value="1"/>
</dbReference>
<dbReference type="GO" id="GO:0010468">
    <property type="term" value="P:regulation of gene expression"/>
    <property type="evidence" value="ECO:0007669"/>
    <property type="project" value="TreeGrafter"/>
</dbReference>
<dbReference type="CDD" id="cd00593">
    <property type="entry name" value="RIBOc"/>
    <property type="match status" value="1"/>
</dbReference>
<proteinExistence type="inferred from homology"/>
<comment type="subcellular location">
    <subcellularLocation>
        <location evidence="9">Cytoplasm</location>
    </subcellularLocation>
</comment>
<comment type="cofactor">
    <cofactor evidence="9">
        <name>Mg(2+)</name>
        <dbReference type="ChEBI" id="CHEBI:18420"/>
    </cofactor>
</comment>
<evidence type="ECO:0000313" key="13">
    <source>
        <dbReference type="Proteomes" id="UP000600449"/>
    </source>
</evidence>
<keyword evidence="7 9" id="KW-0378">Hydrolase</keyword>
<evidence type="ECO:0000259" key="11">
    <source>
        <dbReference type="PROSITE" id="PS50142"/>
    </source>
</evidence>
<dbReference type="PROSITE" id="PS50137">
    <property type="entry name" value="DS_RBD"/>
    <property type="match status" value="1"/>
</dbReference>
<comment type="function">
    <text evidence="9">Digests double-stranded RNA. Involved in the processing of primary rRNA transcript to yield the immediate precursors to the large and small rRNAs (23S and 16S). Processes some mRNAs, and tRNAs when they are encoded in the rRNA operon. Processes pre-crRNA and tracrRNA of type II CRISPR loci if present in the organism.</text>
</comment>
<keyword evidence="3 9" id="KW-0698">rRNA processing</keyword>